<organism evidence="5 6">
    <name type="scientific">Heligmosomoides polygyrus</name>
    <name type="common">Parasitic roundworm</name>
    <dbReference type="NCBI Taxonomy" id="6339"/>
    <lineage>
        <taxon>Eukaryota</taxon>
        <taxon>Metazoa</taxon>
        <taxon>Ecdysozoa</taxon>
        <taxon>Nematoda</taxon>
        <taxon>Chromadorea</taxon>
        <taxon>Rhabditida</taxon>
        <taxon>Rhabditina</taxon>
        <taxon>Rhabditomorpha</taxon>
        <taxon>Strongyloidea</taxon>
        <taxon>Heligmosomidae</taxon>
        <taxon>Heligmosomoides</taxon>
    </lineage>
</organism>
<dbReference type="Gene3D" id="3.40.50.980">
    <property type="match status" value="1"/>
</dbReference>
<evidence type="ECO:0000256" key="2">
    <source>
        <dbReference type="SAM" id="Phobius"/>
    </source>
</evidence>
<evidence type="ECO:0000259" key="3">
    <source>
        <dbReference type="Pfam" id="PF00501"/>
    </source>
</evidence>
<evidence type="ECO:0000313" key="4">
    <source>
        <dbReference type="EMBL" id="VDP04599.1"/>
    </source>
</evidence>
<evidence type="ECO:0000313" key="5">
    <source>
        <dbReference type="Proteomes" id="UP000050761"/>
    </source>
</evidence>
<reference evidence="6" key="2">
    <citation type="submission" date="2019-09" db="UniProtKB">
        <authorList>
            <consortium name="WormBaseParasite"/>
        </authorList>
    </citation>
    <scope>IDENTIFICATION</scope>
</reference>
<proteinExistence type="predicted"/>
<dbReference type="InterPro" id="IPR050237">
    <property type="entry name" value="ATP-dep_AMP-bd_enzyme"/>
</dbReference>
<keyword evidence="2" id="KW-0812">Transmembrane</keyword>
<feature type="region of interest" description="Disordered" evidence="1">
    <location>
        <begin position="70"/>
        <end position="89"/>
    </location>
</feature>
<dbReference type="OrthoDB" id="10253869at2759"/>
<keyword evidence="2" id="KW-1133">Transmembrane helix</keyword>
<dbReference type="SUPFAM" id="SSF56801">
    <property type="entry name" value="Acetyl-CoA synthetase-like"/>
    <property type="match status" value="1"/>
</dbReference>
<sequence>METLTAQYSSTTISCLQRERFDLGQYQITVSVDETTPSIGTESVEQDDNTSTTADDTDTSVAVDIKEIAASAPVSPSPAPPVESEGMNGKSWSRWLFSRISSVLERNPDHVALVDEVGERRYITYDELMRNVNRAANFLLHHGVQKGDRVAISMSNSVEFIYFELALFLIGAVPILLNPGHVASGRFPRFKCSAVIADVEHYSHVLRSLKNFIGAMVCEACSYHFYPFPC</sequence>
<dbReference type="AlphaFoldDB" id="A0A183G3K7"/>
<dbReference type="PANTHER" id="PTHR43767:SF1">
    <property type="entry name" value="NONRIBOSOMAL PEPTIDE SYNTHASE PES1 (EUROFUNG)-RELATED"/>
    <property type="match status" value="1"/>
</dbReference>
<name>A0A183G3K7_HELPZ</name>
<feature type="region of interest" description="Disordered" evidence="1">
    <location>
        <begin position="37"/>
        <end position="57"/>
    </location>
</feature>
<evidence type="ECO:0000256" key="1">
    <source>
        <dbReference type="SAM" id="MobiDB-lite"/>
    </source>
</evidence>
<feature type="domain" description="AMP-dependent synthetase/ligase" evidence="3">
    <location>
        <begin position="104"/>
        <end position="182"/>
    </location>
</feature>
<gene>
    <name evidence="4" type="ORF">HPBE_LOCUS15994</name>
</gene>
<accession>A0A183G3K7</accession>
<keyword evidence="5" id="KW-1185">Reference proteome</keyword>
<dbReference type="Proteomes" id="UP000050761">
    <property type="component" value="Unassembled WGS sequence"/>
</dbReference>
<dbReference type="PANTHER" id="PTHR43767">
    <property type="entry name" value="LONG-CHAIN-FATTY-ACID--COA LIGASE"/>
    <property type="match status" value="1"/>
</dbReference>
<protein>
    <submittedName>
        <fullName evidence="6">AMP-binding domain-containing protein</fullName>
    </submittedName>
</protein>
<feature type="transmembrane region" description="Helical" evidence="2">
    <location>
        <begin position="160"/>
        <end position="177"/>
    </location>
</feature>
<accession>A0A3P8DX56</accession>
<dbReference type="InterPro" id="IPR000873">
    <property type="entry name" value="AMP-dep_synth/lig_dom"/>
</dbReference>
<dbReference type="EMBL" id="UZAH01029163">
    <property type="protein sequence ID" value="VDP04599.1"/>
    <property type="molecule type" value="Genomic_DNA"/>
</dbReference>
<dbReference type="Pfam" id="PF00501">
    <property type="entry name" value="AMP-binding"/>
    <property type="match status" value="1"/>
</dbReference>
<keyword evidence="2" id="KW-0472">Membrane</keyword>
<reference evidence="4 5" key="1">
    <citation type="submission" date="2018-11" db="EMBL/GenBank/DDBJ databases">
        <authorList>
            <consortium name="Pathogen Informatics"/>
        </authorList>
    </citation>
    <scope>NUCLEOTIDE SEQUENCE [LARGE SCALE GENOMIC DNA]</scope>
</reference>
<dbReference type="WBParaSite" id="HPBE_0001599501-mRNA-1">
    <property type="protein sequence ID" value="HPBE_0001599501-mRNA-1"/>
    <property type="gene ID" value="HPBE_0001599501"/>
</dbReference>
<evidence type="ECO:0000313" key="6">
    <source>
        <dbReference type="WBParaSite" id="HPBE_0001599501-mRNA-1"/>
    </source>
</evidence>